<protein>
    <recommendedName>
        <fullName evidence="9">Thiol-specific monooxygenase</fullName>
    </recommendedName>
</protein>
<accession>A0A8J2T333</accession>
<evidence type="ECO:0000256" key="5">
    <source>
        <dbReference type="ARBA" id="ARBA00022857"/>
    </source>
</evidence>
<dbReference type="InterPro" id="IPR036188">
    <property type="entry name" value="FAD/NAD-bd_sf"/>
</dbReference>
<evidence type="ECO:0000256" key="2">
    <source>
        <dbReference type="ARBA" id="ARBA00009183"/>
    </source>
</evidence>
<dbReference type="Proteomes" id="UP000019375">
    <property type="component" value="Unassembled WGS sequence"/>
</dbReference>
<dbReference type="InterPro" id="IPR050346">
    <property type="entry name" value="FMO-like"/>
</dbReference>
<evidence type="ECO:0000256" key="4">
    <source>
        <dbReference type="ARBA" id="ARBA00022827"/>
    </source>
</evidence>
<keyword evidence="6" id="KW-0560">Oxidoreductase</keyword>
<evidence type="ECO:0000256" key="3">
    <source>
        <dbReference type="ARBA" id="ARBA00022630"/>
    </source>
</evidence>
<dbReference type="GO" id="GO:0050660">
    <property type="term" value="F:flavin adenine dinucleotide binding"/>
    <property type="evidence" value="ECO:0007669"/>
    <property type="project" value="InterPro"/>
</dbReference>
<dbReference type="FunFam" id="3.50.50.60:FF:000023">
    <property type="entry name" value="Dimethylaniline monooxygenase [N-oxide-forming]"/>
    <property type="match status" value="1"/>
</dbReference>
<evidence type="ECO:0000313" key="7">
    <source>
        <dbReference type="EMBL" id="CDF88020.1"/>
    </source>
</evidence>
<dbReference type="GO" id="GO:0004499">
    <property type="term" value="F:N,N-dimethylaniline monooxygenase activity"/>
    <property type="evidence" value="ECO:0007669"/>
    <property type="project" value="InterPro"/>
</dbReference>
<organism evidence="7 8">
    <name type="scientific">Zygosaccharomyces bailii (strain CLIB 213 / ATCC 58445 / CBS 680 / BCRC 21525 / NBRC 1098 / NCYC 1416 / NRRL Y-2227)</name>
    <dbReference type="NCBI Taxonomy" id="1333698"/>
    <lineage>
        <taxon>Eukaryota</taxon>
        <taxon>Fungi</taxon>
        <taxon>Dikarya</taxon>
        <taxon>Ascomycota</taxon>
        <taxon>Saccharomycotina</taxon>
        <taxon>Saccharomycetes</taxon>
        <taxon>Saccharomycetales</taxon>
        <taxon>Saccharomycetaceae</taxon>
        <taxon>Zygosaccharomyces</taxon>
    </lineage>
</organism>
<gene>
    <name evidence="7" type="ORF">BN860_00452g</name>
</gene>
<evidence type="ECO:0000313" key="8">
    <source>
        <dbReference type="Proteomes" id="UP000019375"/>
    </source>
</evidence>
<name>A0A8J2T333_ZYGB2</name>
<sequence>MTNDEGLNIQSVAIVGAGAAGLTALFELIHTKKDGSTTIVYDQQGNVKRSNLVNKDPAFKKIVCFEQASTVGGIWAPSFEDPEEVPQELLNTECYNDPWVLRPKTPLPKDIKSNEFSLNAPLVTTEKSLDLTWSKSGIYRHLFSNVPGRYLRNSFIPYYRNRTINKRLHPLIKNVEITNNLLTFTSEYGLTDYIKLNSEIADIRKTNDGSKWKLTVKQYCFTSKTAKWYTEDFDAVIISTGHYSIPYLPKIKGLSTWNAERRSSIVHSKSFRDPALFKNKNVLLVGTGLSGVDILQYVFPVAKSVTVSRSPNKEEIYPWLTRAAMSEGIEVKPRIKEVNCSEHRKVIFDDGTSIESVDYIIFATGYHWHYPFFNNDSYVSVLPAGNKSAPDGSSMVDGLFLNTFAVNDPTLAFVGVTVTPLKWPSFEITAAAIAGVWSNKAKLPHKLEQIENNRRLLGKTGKNLFFHYYPVDRFSDYVKELAPYLPKGRNSANIYDKDHLDDVRESMVVAEKLFYQYKNGIIKIDDDVWSIDEKNLNCNN</sequence>
<dbReference type="Gene3D" id="3.50.50.60">
    <property type="entry name" value="FAD/NAD(P)-binding domain"/>
    <property type="match status" value="2"/>
</dbReference>
<dbReference type="OrthoDB" id="66881at2759"/>
<keyword evidence="5" id="KW-0521">NADP</keyword>
<keyword evidence="8" id="KW-1185">Reference proteome</keyword>
<proteinExistence type="inferred from homology"/>
<dbReference type="InterPro" id="IPR020946">
    <property type="entry name" value="Flavin_mOase-like"/>
</dbReference>
<dbReference type="SUPFAM" id="SSF51905">
    <property type="entry name" value="FAD/NAD(P)-binding domain"/>
    <property type="match status" value="2"/>
</dbReference>
<keyword evidence="4" id="KW-0274">FAD</keyword>
<comment type="cofactor">
    <cofactor evidence="1">
        <name>FAD</name>
        <dbReference type="ChEBI" id="CHEBI:57692"/>
    </cofactor>
</comment>
<keyword evidence="3" id="KW-0285">Flavoprotein</keyword>
<dbReference type="GO" id="GO:0050661">
    <property type="term" value="F:NADP binding"/>
    <property type="evidence" value="ECO:0007669"/>
    <property type="project" value="InterPro"/>
</dbReference>
<dbReference type="AlphaFoldDB" id="A0A8J2T333"/>
<evidence type="ECO:0008006" key="9">
    <source>
        <dbReference type="Google" id="ProtNLM"/>
    </source>
</evidence>
<dbReference type="EMBL" id="HG316455">
    <property type="protein sequence ID" value="CDF88020.1"/>
    <property type="molecule type" value="Genomic_DNA"/>
</dbReference>
<dbReference type="Pfam" id="PF00743">
    <property type="entry name" value="FMO-like"/>
    <property type="match status" value="2"/>
</dbReference>
<evidence type="ECO:0000256" key="6">
    <source>
        <dbReference type="ARBA" id="ARBA00023002"/>
    </source>
</evidence>
<dbReference type="PANTHER" id="PTHR23023">
    <property type="entry name" value="DIMETHYLANILINE MONOOXYGENASE"/>
    <property type="match status" value="1"/>
</dbReference>
<reference evidence="8" key="1">
    <citation type="journal article" date="2013" name="Genome Announc.">
        <title>Genome sequence of the food spoilage yeast Zygosaccharomyces bailii CLIB 213(T).</title>
        <authorList>
            <person name="Galeote V."/>
            <person name="Bigey F."/>
            <person name="Devillers H."/>
            <person name="Neuveglise C."/>
            <person name="Dequin S."/>
        </authorList>
    </citation>
    <scope>NUCLEOTIDE SEQUENCE [LARGE SCALE GENOMIC DNA]</scope>
    <source>
        <strain evidence="8">CLIB 213 / ATCC 58445 / CBS 680 / CCRC 21525 / NBRC 1098 / NCYC 1416 / NRRL Y-2227</strain>
    </source>
</reference>
<comment type="similarity">
    <text evidence="2">Belongs to the FMO family.</text>
</comment>
<evidence type="ECO:0000256" key="1">
    <source>
        <dbReference type="ARBA" id="ARBA00001974"/>
    </source>
</evidence>